<evidence type="ECO:0000313" key="2">
    <source>
        <dbReference type="EMBL" id="NBG89608.1"/>
    </source>
</evidence>
<keyword evidence="1" id="KW-1133">Transmembrane helix</keyword>
<feature type="transmembrane region" description="Helical" evidence="1">
    <location>
        <begin position="181"/>
        <end position="199"/>
    </location>
</feature>
<comment type="caution">
    <text evidence="2">The sequence shown here is derived from an EMBL/GenBank/DDBJ whole genome shotgun (WGS) entry which is preliminary data.</text>
</comment>
<evidence type="ECO:0000313" key="3">
    <source>
        <dbReference type="Proteomes" id="UP000449710"/>
    </source>
</evidence>
<organism evidence="2 3">
    <name type="scientific">Isachenkonia alkalipeptolytica</name>
    <dbReference type="NCBI Taxonomy" id="2565777"/>
    <lineage>
        <taxon>Bacteria</taxon>
        <taxon>Bacillati</taxon>
        <taxon>Bacillota</taxon>
        <taxon>Clostridia</taxon>
        <taxon>Eubacteriales</taxon>
        <taxon>Clostridiaceae</taxon>
        <taxon>Isachenkonia</taxon>
    </lineage>
</organism>
<dbReference type="PANTHER" id="PTHR41771:SF1">
    <property type="entry name" value="MEMBRANE PROTEIN"/>
    <property type="match status" value="1"/>
</dbReference>
<evidence type="ECO:0000256" key="1">
    <source>
        <dbReference type="SAM" id="Phobius"/>
    </source>
</evidence>
<feature type="transmembrane region" description="Helical" evidence="1">
    <location>
        <begin position="155"/>
        <end position="175"/>
    </location>
</feature>
<dbReference type="RefSeq" id="WP_160723445.1">
    <property type="nucleotide sequence ID" value="NZ_SUMG01000034.1"/>
</dbReference>
<dbReference type="InterPro" id="IPR012507">
    <property type="entry name" value="YibE_F"/>
</dbReference>
<keyword evidence="1" id="KW-0812">Transmembrane</keyword>
<protein>
    <submittedName>
        <fullName evidence="2">YibE/F family protein</fullName>
    </submittedName>
</protein>
<dbReference type="PANTHER" id="PTHR41771">
    <property type="entry name" value="MEMBRANE PROTEIN-RELATED"/>
    <property type="match status" value="1"/>
</dbReference>
<dbReference type="AlphaFoldDB" id="A0AA44BF42"/>
<feature type="transmembrane region" description="Helical" evidence="1">
    <location>
        <begin position="259"/>
        <end position="286"/>
    </location>
</feature>
<keyword evidence="1" id="KW-0472">Membrane</keyword>
<name>A0AA44BF42_9CLOT</name>
<feature type="transmembrane region" description="Helical" evidence="1">
    <location>
        <begin position="316"/>
        <end position="334"/>
    </location>
</feature>
<dbReference type="EMBL" id="SUMG01000034">
    <property type="protein sequence ID" value="NBG89608.1"/>
    <property type="molecule type" value="Genomic_DNA"/>
</dbReference>
<feature type="transmembrane region" description="Helical" evidence="1">
    <location>
        <begin position="206"/>
        <end position="227"/>
    </location>
</feature>
<dbReference type="Pfam" id="PF07907">
    <property type="entry name" value="YibE_F"/>
    <property type="match status" value="1"/>
</dbReference>
<reference evidence="2 3" key="1">
    <citation type="submission" date="2019-04" db="EMBL/GenBank/DDBJ databases">
        <title>Isachenkonia alkalipeptolytica gen. nov. sp. nov. a new anaerobic, alkiliphilic organothrophic bacterium capable to reduce synthesized ferrihydrite isolated from a soda lake.</title>
        <authorList>
            <person name="Toshchakov S.V."/>
            <person name="Zavarzina D.G."/>
            <person name="Zhilina T.N."/>
            <person name="Kostrikina N.A."/>
            <person name="Kublanov I.V."/>
        </authorList>
    </citation>
    <scope>NUCLEOTIDE SEQUENCE [LARGE SCALE GENOMIC DNA]</scope>
    <source>
        <strain evidence="2 3">Z-1701</strain>
    </source>
</reference>
<dbReference type="Proteomes" id="UP000449710">
    <property type="component" value="Unassembled WGS sequence"/>
</dbReference>
<keyword evidence="3" id="KW-1185">Reference proteome</keyword>
<proteinExistence type="predicted"/>
<sequence length="380" mass="40759">MTLTALPAKKDLLSIVLLLAIGIAAILTSGLLDGEAFAPARDVQFERAKVLDVTAERLSEDRNIEGVYTGFQELEIEVLSGTFAGETLSVNNSIGRAYNTVAEAGMTLIVSIVEDEGEMQSIVIYEYERRNAVYLLVGLLFFVLLIVGRKKGLMSIFSLLFTGVLILFFLVPSLIRGAHPMVVGIITAVLSITGNFYLLNGWSKKTFGAIIGTSLGVVFAGLMAYVAGRVGNISGIHTPNAEQLMFIADDTGLRIQGMLFVTILISALGAVMDVGMSIASATFELYDQNREISKKNLFAAAMNVGRDIIGTMTNTLILVFVGGMLGVIIISVSYGMPYNHFINTDMIAIEVTQALSGSIGLVLTVPITAFVSANMAKFKQ</sequence>
<accession>A0AA44BF42</accession>
<gene>
    <name evidence="2" type="ORF">ISALK_14075</name>
</gene>
<feature type="transmembrane region" description="Helical" evidence="1">
    <location>
        <begin position="354"/>
        <end position="376"/>
    </location>
</feature>
<feature type="transmembrane region" description="Helical" evidence="1">
    <location>
        <begin position="131"/>
        <end position="148"/>
    </location>
</feature>
<feature type="transmembrane region" description="Helical" evidence="1">
    <location>
        <begin position="12"/>
        <end position="32"/>
    </location>
</feature>